<comment type="caution">
    <text evidence="1">The sequence shown here is derived from an EMBL/GenBank/DDBJ whole genome shotgun (WGS) entry which is preliminary data.</text>
</comment>
<accession>A0A9D4BQF9</accession>
<sequence length="59" mass="6385">MHCADAELNLSEVASLSRSRCATATKLGRLVCPYGSRMSKVLYGVSVPSFPVKVSPEER</sequence>
<evidence type="ECO:0000313" key="1">
    <source>
        <dbReference type="EMBL" id="KAH3712666.1"/>
    </source>
</evidence>
<dbReference type="AlphaFoldDB" id="A0A9D4BQF9"/>
<proteinExistence type="predicted"/>
<evidence type="ECO:0000313" key="2">
    <source>
        <dbReference type="Proteomes" id="UP000828390"/>
    </source>
</evidence>
<reference evidence="1" key="1">
    <citation type="journal article" date="2019" name="bioRxiv">
        <title>The Genome of the Zebra Mussel, Dreissena polymorpha: A Resource for Invasive Species Research.</title>
        <authorList>
            <person name="McCartney M.A."/>
            <person name="Auch B."/>
            <person name="Kono T."/>
            <person name="Mallez S."/>
            <person name="Zhang Y."/>
            <person name="Obille A."/>
            <person name="Becker A."/>
            <person name="Abrahante J.E."/>
            <person name="Garbe J."/>
            <person name="Badalamenti J.P."/>
            <person name="Herman A."/>
            <person name="Mangelson H."/>
            <person name="Liachko I."/>
            <person name="Sullivan S."/>
            <person name="Sone E.D."/>
            <person name="Koren S."/>
            <person name="Silverstein K.A.T."/>
            <person name="Beckman K.B."/>
            <person name="Gohl D.M."/>
        </authorList>
    </citation>
    <scope>NUCLEOTIDE SEQUENCE</scope>
    <source>
        <strain evidence="1">Duluth1</strain>
        <tissue evidence="1">Whole animal</tissue>
    </source>
</reference>
<reference evidence="1" key="2">
    <citation type="submission" date="2020-11" db="EMBL/GenBank/DDBJ databases">
        <authorList>
            <person name="McCartney M.A."/>
            <person name="Auch B."/>
            <person name="Kono T."/>
            <person name="Mallez S."/>
            <person name="Becker A."/>
            <person name="Gohl D.M."/>
            <person name="Silverstein K.A.T."/>
            <person name="Koren S."/>
            <person name="Bechman K.B."/>
            <person name="Herman A."/>
            <person name="Abrahante J.E."/>
            <person name="Garbe J."/>
        </authorList>
    </citation>
    <scope>NUCLEOTIDE SEQUENCE</scope>
    <source>
        <strain evidence="1">Duluth1</strain>
        <tissue evidence="1">Whole animal</tissue>
    </source>
</reference>
<dbReference type="Proteomes" id="UP000828390">
    <property type="component" value="Unassembled WGS sequence"/>
</dbReference>
<dbReference type="EMBL" id="JAIWYP010000014">
    <property type="protein sequence ID" value="KAH3712666.1"/>
    <property type="molecule type" value="Genomic_DNA"/>
</dbReference>
<organism evidence="1 2">
    <name type="scientific">Dreissena polymorpha</name>
    <name type="common">Zebra mussel</name>
    <name type="synonym">Mytilus polymorpha</name>
    <dbReference type="NCBI Taxonomy" id="45954"/>
    <lineage>
        <taxon>Eukaryota</taxon>
        <taxon>Metazoa</taxon>
        <taxon>Spiralia</taxon>
        <taxon>Lophotrochozoa</taxon>
        <taxon>Mollusca</taxon>
        <taxon>Bivalvia</taxon>
        <taxon>Autobranchia</taxon>
        <taxon>Heteroconchia</taxon>
        <taxon>Euheterodonta</taxon>
        <taxon>Imparidentia</taxon>
        <taxon>Neoheterodontei</taxon>
        <taxon>Myida</taxon>
        <taxon>Dreissenoidea</taxon>
        <taxon>Dreissenidae</taxon>
        <taxon>Dreissena</taxon>
    </lineage>
</organism>
<keyword evidence="2" id="KW-1185">Reference proteome</keyword>
<gene>
    <name evidence="1" type="ORF">DPMN_072419</name>
</gene>
<name>A0A9D4BQF9_DREPO</name>
<protein>
    <submittedName>
        <fullName evidence="1">Uncharacterized protein</fullName>
    </submittedName>
</protein>